<reference evidence="1" key="2">
    <citation type="journal article" date="2021" name="PeerJ">
        <title>Extensive microbial diversity within the chicken gut microbiome revealed by metagenomics and culture.</title>
        <authorList>
            <person name="Gilroy R."/>
            <person name="Ravi A."/>
            <person name="Getino M."/>
            <person name="Pursley I."/>
            <person name="Horton D.L."/>
            <person name="Alikhan N.F."/>
            <person name="Baker D."/>
            <person name="Gharbi K."/>
            <person name="Hall N."/>
            <person name="Watson M."/>
            <person name="Adriaenssens E.M."/>
            <person name="Foster-Nyarko E."/>
            <person name="Jarju S."/>
            <person name="Secka A."/>
            <person name="Antonio M."/>
            <person name="Oren A."/>
            <person name="Chaudhuri R.R."/>
            <person name="La Ragione R."/>
            <person name="Hildebrand F."/>
            <person name="Pallen M.J."/>
        </authorList>
    </citation>
    <scope>NUCLEOTIDE SEQUENCE</scope>
    <source>
        <strain evidence="1">CHK152-2871</strain>
    </source>
</reference>
<comment type="caution">
    <text evidence="1">The sequence shown here is derived from an EMBL/GenBank/DDBJ whole genome shotgun (WGS) entry which is preliminary data.</text>
</comment>
<evidence type="ECO:0000313" key="2">
    <source>
        <dbReference type="Proteomes" id="UP000886865"/>
    </source>
</evidence>
<dbReference type="AlphaFoldDB" id="A0A9D1JWZ4"/>
<sequence>MYSENFMRYLIAYQSEDIEQKGSKIKVQKTKRPLMIDLIGVKYATVPIKGGAE</sequence>
<dbReference type="Proteomes" id="UP000886865">
    <property type="component" value="Unassembled WGS sequence"/>
</dbReference>
<organism evidence="1 2">
    <name type="scientific">Candidatus Galligastranaerophilus intestinavium</name>
    <dbReference type="NCBI Taxonomy" id="2840836"/>
    <lineage>
        <taxon>Bacteria</taxon>
        <taxon>Candidatus Galligastranaerophilus</taxon>
    </lineage>
</organism>
<gene>
    <name evidence="1" type="ORF">IAA86_02865</name>
</gene>
<evidence type="ECO:0000313" key="1">
    <source>
        <dbReference type="EMBL" id="HIS73944.1"/>
    </source>
</evidence>
<protein>
    <submittedName>
        <fullName evidence="1">Uncharacterized protein</fullName>
    </submittedName>
</protein>
<dbReference type="EMBL" id="DVJQ01000025">
    <property type="protein sequence ID" value="HIS73944.1"/>
    <property type="molecule type" value="Genomic_DNA"/>
</dbReference>
<proteinExistence type="predicted"/>
<accession>A0A9D1JWZ4</accession>
<name>A0A9D1JWZ4_9BACT</name>
<reference evidence="1" key="1">
    <citation type="submission" date="2020-10" db="EMBL/GenBank/DDBJ databases">
        <authorList>
            <person name="Gilroy R."/>
        </authorList>
    </citation>
    <scope>NUCLEOTIDE SEQUENCE</scope>
    <source>
        <strain evidence="1">CHK152-2871</strain>
    </source>
</reference>